<dbReference type="AlphaFoldDB" id="A0A3D8SXJ0"/>
<keyword evidence="2" id="KW-1185">Reference proteome</keyword>
<proteinExistence type="predicted"/>
<dbReference type="EMBL" id="PDLN01000003">
    <property type="protein sequence ID" value="RDW91042.1"/>
    <property type="molecule type" value="Genomic_DNA"/>
</dbReference>
<evidence type="ECO:0000313" key="1">
    <source>
        <dbReference type="EMBL" id="RDW91042.1"/>
    </source>
</evidence>
<accession>A0A3D8SXJ0</accession>
<reference evidence="1 2" key="1">
    <citation type="journal article" date="2018" name="IMA Fungus">
        <title>IMA Genome-F 9: Draft genome sequence of Annulohypoxylon stygium, Aspergillus mulundensis, Berkeleyomyces basicola (syn. Thielaviopsis basicola), Ceratocystis smalleyi, two Cercospora beticola strains, Coleophoma cylindrospora, Fusarium fracticaudum, Phialophora cf. hyalina, and Morchella septimelata.</title>
        <authorList>
            <person name="Wingfield B.D."/>
            <person name="Bills G.F."/>
            <person name="Dong Y."/>
            <person name="Huang W."/>
            <person name="Nel W.J."/>
            <person name="Swalarsk-Parry B.S."/>
            <person name="Vaghefi N."/>
            <person name="Wilken P.M."/>
            <person name="An Z."/>
            <person name="de Beer Z.W."/>
            <person name="De Vos L."/>
            <person name="Chen L."/>
            <person name="Duong T.A."/>
            <person name="Gao Y."/>
            <person name="Hammerbacher A."/>
            <person name="Kikkert J.R."/>
            <person name="Li Y."/>
            <person name="Li H."/>
            <person name="Li K."/>
            <person name="Li Q."/>
            <person name="Liu X."/>
            <person name="Ma X."/>
            <person name="Naidoo K."/>
            <person name="Pethybridge S.J."/>
            <person name="Sun J."/>
            <person name="Steenkamp E.T."/>
            <person name="van der Nest M.A."/>
            <person name="van Wyk S."/>
            <person name="Wingfield M.J."/>
            <person name="Xiong C."/>
            <person name="Yue Q."/>
            <person name="Zhang X."/>
        </authorList>
    </citation>
    <scope>NUCLEOTIDE SEQUENCE [LARGE SCALE GENOMIC DNA]</scope>
    <source>
        <strain evidence="1 2">BP5796</strain>
    </source>
</reference>
<gene>
    <name evidence="1" type="ORF">BP5796_02207</name>
</gene>
<sequence length="127" mass="13822">MCLKADVQLGCGCKIINHVLICRYQINNKDHGTPEGPCMIEGKGGEGVMTQLNEMLVYDLERCSAFHGGRRGDVPQTIEQHHLYRKGTGSSFKRRMFTAVAAAGKSFRTGGMTTMDGEDMDQGHGAG</sequence>
<comment type="caution">
    <text evidence="1">The sequence shown here is derived from an EMBL/GenBank/DDBJ whole genome shotgun (WGS) entry which is preliminary data.</text>
</comment>
<name>A0A3D8SXJ0_9HELO</name>
<protein>
    <submittedName>
        <fullName evidence="1">Uncharacterized protein</fullName>
    </submittedName>
</protein>
<evidence type="ECO:0000313" key="2">
    <source>
        <dbReference type="Proteomes" id="UP000256328"/>
    </source>
</evidence>
<organism evidence="1 2">
    <name type="scientific">Coleophoma crateriformis</name>
    <dbReference type="NCBI Taxonomy" id="565419"/>
    <lineage>
        <taxon>Eukaryota</taxon>
        <taxon>Fungi</taxon>
        <taxon>Dikarya</taxon>
        <taxon>Ascomycota</taxon>
        <taxon>Pezizomycotina</taxon>
        <taxon>Leotiomycetes</taxon>
        <taxon>Helotiales</taxon>
        <taxon>Dermateaceae</taxon>
        <taxon>Coleophoma</taxon>
    </lineage>
</organism>
<dbReference type="Proteomes" id="UP000256328">
    <property type="component" value="Unassembled WGS sequence"/>
</dbReference>
<dbReference type="OrthoDB" id="10273854at2759"/>